<dbReference type="RefSeq" id="WP_244678474.1">
    <property type="nucleotide sequence ID" value="NZ_CP095047.1"/>
</dbReference>
<sequence>MRQHQVPEPFVAVMSGIAAAMHAQEFNVSGSALAQLLGQEPTSLLTYLQSVYGK</sequence>
<dbReference type="AlphaFoldDB" id="A0A8T9QFE9"/>
<dbReference type="KEGG" id="hcu:MUN79_28525"/>
<name>A0A8T9QFE9_9BACT</name>
<evidence type="ECO:0000313" key="1">
    <source>
        <dbReference type="EMBL" id="UOQ75141.1"/>
    </source>
</evidence>
<gene>
    <name evidence="1" type="ORF">MUN79_28525</name>
</gene>
<protein>
    <submittedName>
        <fullName evidence="1">Uncharacterized protein</fullName>
    </submittedName>
</protein>
<proteinExistence type="predicted"/>
<dbReference type="EMBL" id="CP095047">
    <property type="protein sequence ID" value="UOQ75141.1"/>
    <property type="molecule type" value="Genomic_DNA"/>
</dbReference>
<keyword evidence="2" id="KW-1185">Reference proteome</keyword>
<accession>A0A8T9QFE9</accession>
<dbReference type="Proteomes" id="UP000831796">
    <property type="component" value="Plasmid unnamed1"/>
</dbReference>
<reference evidence="1" key="1">
    <citation type="submission" date="2022-04" db="EMBL/GenBank/DDBJ databases">
        <title>Hymenobacter sp. isolated from the air.</title>
        <authorList>
            <person name="Won M."/>
            <person name="Lee C.-M."/>
            <person name="Woen H.-Y."/>
            <person name="Kwon S.-W."/>
        </authorList>
    </citation>
    <scope>NUCLEOTIDE SEQUENCE</scope>
    <source>
        <strain evidence="1">5116S-3</strain>
        <plasmid evidence="1">unnamed1</plasmid>
    </source>
</reference>
<organism evidence="1 2">
    <name type="scientific">Hymenobacter cellulosilyticus</name>
    <dbReference type="NCBI Taxonomy" id="2932248"/>
    <lineage>
        <taxon>Bacteria</taxon>
        <taxon>Pseudomonadati</taxon>
        <taxon>Bacteroidota</taxon>
        <taxon>Cytophagia</taxon>
        <taxon>Cytophagales</taxon>
        <taxon>Hymenobacteraceae</taxon>
        <taxon>Hymenobacter</taxon>
    </lineage>
</organism>
<keyword evidence="1" id="KW-0614">Plasmid</keyword>
<geneLocation type="plasmid" evidence="1 2">
    <name>unnamed1</name>
</geneLocation>
<evidence type="ECO:0000313" key="2">
    <source>
        <dbReference type="Proteomes" id="UP000831796"/>
    </source>
</evidence>